<gene>
    <name evidence="1" type="ORF">ST47_g945</name>
</gene>
<keyword evidence="2" id="KW-1185">Reference proteome</keyword>
<protein>
    <submittedName>
        <fullName evidence="1">Uncharacterized protein</fullName>
    </submittedName>
</protein>
<comment type="caution">
    <text evidence="1">The sequence shown here is derived from an EMBL/GenBank/DDBJ whole genome shotgun (WGS) entry which is preliminary data.</text>
</comment>
<dbReference type="OrthoDB" id="3791649at2759"/>
<name>A0A163LLT5_DIDRA</name>
<sequence>MLRSSLVTSATTSAPQIGAQQAGVAATQVANSINAHLPVPTHASARTYLSASRPGRTASQHPHLALLSCCLPAPSTGGSNRSKGIRAANTVDPSSSALRNIAQQAHRAKGKVPSEECVRKRFKTASHTTTTKSTCKQQTEFRGICSTECHHEAAMYKGKVIAFKLQSENKHGRPNIRLCAKTLIHNPEPVNTYETPVIGKNEIHLQHHIPALSSSLEILTSIILSKINILNRNTIASKTSVFQHLMRLYRNVPKYLLNSAT</sequence>
<evidence type="ECO:0000313" key="2">
    <source>
        <dbReference type="Proteomes" id="UP000076837"/>
    </source>
</evidence>
<dbReference type="AlphaFoldDB" id="A0A163LLT5"/>
<proteinExistence type="predicted"/>
<dbReference type="Proteomes" id="UP000076837">
    <property type="component" value="Unassembled WGS sequence"/>
</dbReference>
<dbReference type="EMBL" id="JYNV01000044">
    <property type="protein sequence ID" value="KZM27908.1"/>
    <property type="molecule type" value="Genomic_DNA"/>
</dbReference>
<accession>A0A163LLT5</accession>
<reference evidence="1 2" key="1">
    <citation type="journal article" date="2016" name="Sci. Rep.">
        <title>Draft genome sequencing and secretome analysis of fungal phytopathogen Ascochyta rabiei provides insight into the necrotrophic effector repertoire.</title>
        <authorList>
            <person name="Verma S."/>
            <person name="Gazara R.K."/>
            <person name="Nizam S."/>
            <person name="Parween S."/>
            <person name="Chattopadhyay D."/>
            <person name="Verma P.K."/>
        </authorList>
    </citation>
    <scope>NUCLEOTIDE SEQUENCE [LARGE SCALE GENOMIC DNA]</scope>
    <source>
        <strain evidence="1 2">ArDII</strain>
    </source>
</reference>
<organism evidence="1 2">
    <name type="scientific">Didymella rabiei</name>
    <name type="common">Chickpea ascochyta blight fungus</name>
    <name type="synonym">Mycosphaerella rabiei</name>
    <dbReference type="NCBI Taxonomy" id="5454"/>
    <lineage>
        <taxon>Eukaryota</taxon>
        <taxon>Fungi</taxon>
        <taxon>Dikarya</taxon>
        <taxon>Ascomycota</taxon>
        <taxon>Pezizomycotina</taxon>
        <taxon>Dothideomycetes</taxon>
        <taxon>Pleosporomycetidae</taxon>
        <taxon>Pleosporales</taxon>
        <taxon>Pleosporineae</taxon>
        <taxon>Didymellaceae</taxon>
        <taxon>Ascochyta</taxon>
    </lineage>
</organism>
<evidence type="ECO:0000313" key="1">
    <source>
        <dbReference type="EMBL" id="KZM27908.1"/>
    </source>
</evidence>